<evidence type="ECO:0000313" key="5">
    <source>
        <dbReference type="EMBL" id="RKP59326.1"/>
    </source>
</evidence>
<name>A0A494YA99_9BURK</name>
<dbReference type="AlphaFoldDB" id="A0A494YA99"/>
<keyword evidence="6" id="KW-1185">Reference proteome</keyword>
<organism evidence="5 6">
    <name type="scientific">Pararobbsia silviterrae</name>
    <dbReference type="NCBI Taxonomy" id="1792498"/>
    <lineage>
        <taxon>Bacteria</taxon>
        <taxon>Pseudomonadati</taxon>
        <taxon>Pseudomonadota</taxon>
        <taxon>Betaproteobacteria</taxon>
        <taxon>Burkholderiales</taxon>
        <taxon>Burkholderiaceae</taxon>
        <taxon>Pararobbsia</taxon>
    </lineage>
</organism>
<feature type="compositionally biased region" description="Low complexity" evidence="2">
    <location>
        <begin position="10"/>
        <end position="27"/>
    </location>
</feature>
<dbReference type="OrthoDB" id="236568at2"/>
<feature type="domain" description="Response regulatory" evidence="3">
    <location>
        <begin position="1"/>
        <end position="117"/>
    </location>
</feature>
<dbReference type="InterPro" id="IPR046947">
    <property type="entry name" value="LytR-like"/>
</dbReference>
<keyword evidence="5" id="KW-0238">DNA-binding</keyword>
<dbReference type="SUPFAM" id="SSF52172">
    <property type="entry name" value="CheY-like"/>
    <property type="match status" value="1"/>
</dbReference>
<dbReference type="Proteomes" id="UP000270342">
    <property type="component" value="Unassembled WGS sequence"/>
</dbReference>
<reference evidence="5 6" key="1">
    <citation type="submission" date="2018-10" db="EMBL/GenBank/DDBJ databases">
        <title>Robbsia sp. DHC34, isolated from soil.</title>
        <authorList>
            <person name="Gao Z.-H."/>
            <person name="Qiu L.-H."/>
        </authorList>
    </citation>
    <scope>NUCLEOTIDE SEQUENCE [LARGE SCALE GENOMIC DNA]</scope>
    <source>
        <strain evidence="5 6">DHC34</strain>
    </source>
</reference>
<protein>
    <submittedName>
        <fullName evidence="5">DNA-binding response regulator</fullName>
    </submittedName>
</protein>
<comment type="caution">
    <text evidence="5">The sequence shown here is derived from an EMBL/GenBank/DDBJ whole genome shotgun (WGS) entry which is preliminary data.</text>
</comment>
<dbReference type="InterPro" id="IPR001789">
    <property type="entry name" value="Sig_transdc_resp-reg_receiver"/>
</dbReference>
<evidence type="ECO:0000313" key="6">
    <source>
        <dbReference type="Proteomes" id="UP000270342"/>
    </source>
</evidence>
<dbReference type="InterPro" id="IPR007492">
    <property type="entry name" value="LytTR_DNA-bd_dom"/>
</dbReference>
<dbReference type="Gene3D" id="3.40.50.2300">
    <property type="match status" value="1"/>
</dbReference>
<feature type="domain" description="HTH LytTR-type" evidence="4">
    <location>
        <begin position="134"/>
        <end position="237"/>
    </location>
</feature>
<feature type="compositionally biased region" description="Low complexity" evidence="2">
    <location>
        <begin position="47"/>
        <end position="61"/>
    </location>
</feature>
<evidence type="ECO:0000259" key="3">
    <source>
        <dbReference type="PROSITE" id="PS50110"/>
    </source>
</evidence>
<dbReference type="PROSITE" id="PS50930">
    <property type="entry name" value="HTH_LYTTR"/>
    <property type="match status" value="1"/>
</dbReference>
<sequence>MPEVDGFDVAASLPDAAATPEAAPAQASGNARVRVSPSRSHSAARVAPALTSASAPAPVSEPASASAPVSALASPPAIVFVTAFDQYALRAFDAQAVDYLLKPVDPERLARTVQRLRKPADAVARASVGMPAHLVVAERGKTHVVRCADIEWIEAADNYVSLHLSDRSFLLRRTLAALLEDLSPAFVRTHRSFAVALAAVLRVQPRGKGDATVVLRGGAEVPCSRPYREALIARLRL</sequence>
<dbReference type="PANTHER" id="PTHR37299">
    <property type="entry name" value="TRANSCRIPTIONAL REGULATOR-RELATED"/>
    <property type="match status" value="1"/>
</dbReference>
<dbReference type="GO" id="GO:0003677">
    <property type="term" value="F:DNA binding"/>
    <property type="evidence" value="ECO:0007669"/>
    <property type="project" value="UniProtKB-KW"/>
</dbReference>
<comment type="caution">
    <text evidence="1">Lacks conserved residue(s) required for the propagation of feature annotation.</text>
</comment>
<evidence type="ECO:0000259" key="4">
    <source>
        <dbReference type="PROSITE" id="PS50930"/>
    </source>
</evidence>
<dbReference type="SMART" id="SM00850">
    <property type="entry name" value="LytTR"/>
    <property type="match status" value="1"/>
</dbReference>
<dbReference type="PANTHER" id="PTHR37299:SF1">
    <property type="entry name" value="STAGE 0 SPORULATION PROTEIN A HOMOLOG"/>
    <property type="match status" value="1"/>
</dbReference>
<feature type="region of interest" description="Disordered" evidence="2">
    <location>
        <begin position="1"/>
        <end position="61"/>
    </location>
</feature>
<dbReference type="EMBL" id="RBZU01000001">
    <property type="protein sequence ID" value="RKP59326.1"/>
    <property type="molecule type" value="Genomic_DNA"/>
</dbReference>
<proteinExistence type="predicted"/>
<gene>
    <name evidence="5" type="ORF">D7S86_00095</name>
</gene>
<evidence type="ECO:0000256" key="1">
    <source>
        <dbReference type="PROSITE-ProRule" id="PRU00169"/>
    </source>
</evidence>
<accession>A0A494YA99</accession>
<dbReference type="InterPro" id="IPR011006">
    <property type="entry name" value="CheY-like_superfamily"/>
</dbReference>
<dbReference type="Pfam" id="PF04397">
    <property type="entry name" value="LytTR"/>
    <property type="match status" value="1"/>
</dbReference>
<dbReference type="PROSITE" id="PS50110">
    <property type="entry name" value="RESPONSE_REGULATORY"/>
    <property type="match status" value="1"/>
</dbReference>
<dbReference type="Gene3D" id="2.40.50.1020">
    <property type="entry name" value="LytTr DNA-binding domain"/>
    <property type="match status" value="1"/>
</dbReference>
<evidence type="ECO:0000256" key="2">
    <source>
        <dbReference type="SAM" id="MobiDB-lite"/>
    </source>
</evidence>
<dbReference type="GO" id="GO:0000156">
    <property type="term" value="F:phosphorelay response regulator activity"/>
    <property type="evidence" value="ECO:0007669"/>
    <property type="project" value="InterPro"/>
</dbReference>